<evidence type="ECO:0000313" key="2">
    <source>
        <dbReference type="EMBL" id="CAE7195557.1"/>
    </source>
</evidence>
<feature type="region of interest" description="Disordered" evidence="1">
    <location>
        <begin position="304"/>
        <end position="442"/>
    </location>
</feature>
<accession>A0A812J2I2</accession>
<feature type="compositionally biased region" description="Polar residues" evidence="1">
    <location>
        <begin position="416"/>
        <end position="430"/>
    </location>
</feature>
<gene>
    <name evidence="2" type="ORF">SPIL2461_LOCUS1632</name>
</gene>
<feature type="compositionally biased region" description="Polar residues" evidence="1">
    <location>
        <begin position="233"/>
        <end position="244"/>
    </location>
</feature>
<comment type="caution">
    <text evidence="2">The sequence shown here is derived from an EMBL/GenBank/DDBJ whole genome shotgun (WGS) entry which is preliminary data.</text>
</comment>
<feature type="compositionally biased region" description="Low complexity" evidence="1">
    <location>
        <begin position="381"/>
        <end position="390"/>
    </location>
</feature>
<protein>
    <submittedName>
        <fullName evidence="2">Uncharacterized protein</fullName>
    </submittedName>
</protein>
<feature type="compositionally biased region" description="Pro residues" evidence="1">
    <location>
        <begin position="58"/>
        <end position="78"/>
    </location>
</feature>
<feature type="compositionally biased region" description="Basic and acidic residues" evidence="1">
    <location>
        <begin position="325"/>
        <end position="342"/>
    </location>
</feature>
<dbReference type="EMBL" id="CAJNIZ010001618">
    <property type="protein sequence ID" value="CAE7195557.1"/>
    <property type="molecule type" value="Genomic_DNA"/>
</dbReference>
<proteinExistence type="predicted"/>
<feature type="region of interest" description="Disordered" evidence="1">
    <location>
        <begin position="1"/>
        <end position="101"/>
    </location>
</feature>
<feature type="compositionally biased region" description="Low complexity" evidence="1">
    <location>
        <begin position="245"/>
        <end position="258"/>
    </location>
</feature>
<feature type="non-terminal residue" evidence="2">
    <location>
        <position position="1"/>
    </location>
</feature>
<feature type="compositionally biased region" description="Polar residues" evidence="1">
    <location>
        <begin position="310"/>
        <end position="324"/>
    </location>
</feature>
<name>A0A812J2I2_SYMPI</name>
<feature type="compositionally biased region" description="Low complexity" evidence="1">
    <location>
        <begin position="34"/>
        <end position="45"/>
    </location>
</feature>
<evidence type="ECO:0000313" key="3">
    <source>
        <dbReference type="Proteomes" id="UP000649617"/>
    </source>
</evidence>
<evidence type="ECO:0000256" key="1">
    <source>
        <dbReference type="SAM" id="MobiDB-lite"/>
    </source>
</evidence>
<keyword evidence="3" id="KW-1185">Reference proteome</keyword>
<feature type="compositionally biased region" description="Basic and acidic residues" evidence="1">
    <location>
        <begin position="432"/>
        <end position="442"/>
    </location>
</feature>
<organism evidence="2 3">
    <name type="scientific">Symbiodinium pilosum</name>
    <name type="common">Dinoflagellate</name>
    <dbReference type="NCBI Taxonomy" id="2952"/>
    <lineage>
        <taxon>Eukaryota</taxon>
        <taxon>Sar</taxon>
        <taxon>Alveolata</taxon>
        <taxon>Dinophyceae</taxon>
        <taxon>Suessiales</taxon>
        <taxon>Symbiodiniaceae</taxon>
        <taxon>Symbiodinium</taxon>
    </lineage>
</organism>
<feature type="region of interest" description="Disordered" evidence="1">
    <location>
        <begin position="128"/>
        <end position="270"/>
    </location>
</feature>
<reference evidence="2" key="1">
    <citation type="submission" date="2021-02" db="EMBL/GenBank/DDBJ databases">
        <authorList>
            <person name="Dougan E. K."/>
            <person name="Rhodes N."/>
            <person name="Thang M."/>
            <person name="Chan C."/>
        </authorList>
    </citation>
    <scope>NUCLEOTIDE SEQUENCE</scope>
</reference>
<sequence length="442" mass="49313">ERKNLLGLPPLDEPPPKPAWPSRVVQPRNLQPWSGAQAQGMQASAEVLVQAQPQTGVPKPPSGPPPAKLQEPPGPPTEPQSGLSAKAPAFQPGYAWQKAPPAQCAVAIHSYPEHGDQRCHQVPVERGNGNIMSMTLPRTPLQAAQHEGPPLPPADHWPSQSSNLGSRPVLSQTDPSHAAQDYHPARAQMGPGKSRVSADSYQPIPQQAARHGGPAPAQRRQYEELPAPHRHQAWNSRSPEAPNTRQQVAVMRRQQRPVQEAETGHWEDSWGQDWQEQDWHEQDWHGQEWQAEWWREDWRGPWSDWAASLGKNQGSKGGWSSWQEKGQEKGKHKSKDWGREGTKAQQKPPLRRRKFSDEAVPEKQGQHAALAGWWLKQVTISSTSSDSSNSPPRRQEKGGMGRGQGKSARAALRQLIEQQKQQEADSTNKVWQRREGRGSVRQ</sequence>
<dbReference type="AlphaFoldDB" id="A0A812J2I2"/>
<feature type="compositionally biased region" description="Basic and acidic residues" evidence="1">
    <location>
        <begin position="355"/>
        <end position="365"/>
    </location>
</feature>
<dbReference type="Proteomes" id="UP000649617">
    <property type="component" value="Unassembled WGS sequence"/>
</dbReference>
<feature type="compositionally biased region" description="Low complexity" evidence="1">
    <location>
        <begin position="1"/>
        <end position="10"/>
    </location>
</feature>
<feature type="compositionally biased region" description="Polar residues" evidence="1">
    <location>
        <begin position="158"/>
        <end position="175"/>
    </location>
</feature>